<evidence type="ECO:0000256" key="1">
    <source>
        <dbReference type="ARBA" id="ARBA00008668"/>
    </source>
</evidence>
<keyword evidence="3" id="KW-0442">Lipid degradation</keyword>
<keyword evidence="4" id="KW-0443">Lipid metabolism</keyword>
<dbReference type="Pfam" id="PF00657">
    <property type="entry name" value="Lipase_GDSL"/>
    <property type="match status" value="1"/>
</dbReference>
<evidence type="ECO:0000256" key="2">
    <source>
        <dbReference type="ARBA" id="ARBA00022801"/>
    </source>
</evidence>
<dbReference type="InterPro" id="IPR001087">
    <property type="entry name" value="GDSL"/>
</dbReference>
<sequence>MVTQNLSFIFFFISTILLIIDTEVVHSSPHGHNRVHKAKKLFVFGDSYADTGNSRKSDSRSWNEPYGITFPGKPSGRYSDGRVFTDFLARTLGVKTPIAYKWRKYKQGQIQNGMNFAYGGTGVFDTMAPYPNMTTQIDIFEQLVNQSVFTYSELRNSVAHVSLAGNDYSNFLATRGSLQEITKFIPQVVKQLEINLVRIYKLGVKKITVTSLQPLGCLPQATFETSFQKCNSTANSAVKLHNLLLQVIVTKLNVHFHYNNPFVIIDFYNKFSIIIGDKGVRQGNCSFENPLKPCCMGINGTLNECGNVDAQGNKLYTICQNPTSYFFWDHVHLTQAGWHAIALSLQSTLQQLAN</sequence>
<accession>A0AAW1NFH6</accession>
<feature type="signal peptide" evidence="5">
    <location>
        <begin position="1"/>
        <end position="27"/>
    </location>
</feature>
<dbReference type="PANTHER" id="PTHR46020">
    <property type="entry name" value="OSJNBB0059K02.9 PROTEIN"/>
    <property type="match status" value="1"/>
</dbReference>
<dbReference type="PANTHER" id="PTHR46020:SF32">
    <property type="entry name" value="GDSL ESTERASE_LIPASE"/>
    <property type="match status" value="1"/>
</dbReference>
<protein>
    <submittedName>
        <fullName evidence="6">Uncharacterized protein</fullName>
    </submittedName>
</protein>
<dbReference type="InterPro" id="IPR036514">
    <property type="entry name" value="SGNH_hydro_sf"/>
</dbReference>
<gene>
    <name evidence="6" type="ORF">RND81_01G019500</name>
</gene>
<proteinExistence type="inferred from homology"/>
<dbReference type="GO" id="GO:0016788">
    <property type="term" value="F:hydrolase activity, acting on ester bonds"/>
    <property type="evidence" value="ECO:0007669"/>
    <property type="project" value="InterPro"/>
</dbReference>
<comment type="caution">
    <text evidence="6">The sequence shown here is derived from an EMBL/GenBank/DDBJ whole genome shotgun (WGS) entry which is preliminary data.</text>
</comment>
<dbReference type="Gene3D" id="3.40.50.1110">
    <property type="entry name" value="SGNH hydrolase"/>
    <property type="match status" value="1"/>
</dbReference>
<evidence type="ECO:0000256" key="4">
    <source>
        <dbReference type="ARBA" id="ARBA00023098"/>
    </source>
</evidence>
<keyword evidence="2" id="KW-0378">Hydrolase</keyword>
<reference evidence="6" key="1">
    <citation type="submission" date="2024-03" db="EMBL/GenBank/DDBJ databases">
        <title>WGS assembly of Saponaria officinalis var. Norfolk2.</title>
        <authorList>
            <person name="Jenkins J."/>
            <person name="Shu S."/>
            <person name="Grimwood J."/>
            <person name="Barry K."/>
            <person name="Goodstein D."/>
            <person name="Schmutz J."/>
            <person name="Leebens-Mack J."/>
            <person name="Osbourn A."/>
        </authorList>
    </citation>
    <scope>NUCLEOTIDE SEQUENCE [LARGE SCALE GENOMIC DNA]</scope>
    <source>
        <strain evidence="6">JIC</strain>
    </source>
</reference>
<organism evidence="6 7">
    <name type="scientific">Saponaria officinalis</name>
    <name type="common">Common soapwort</name>
    <name type="synonym">Lychnis saponaria</name>
    <dbReference type="NCBI Taxonomy" id="3572"/>
    <lineage>
        <taxon>Eukaryota</taxon>
        <taxon>Viridiplantae</taxon>
        <taxon>Streptophyta</taxon>
        <taxon>Embryophyta</taxon>
        <taxon>Tracheophyta</taxon>
        <taxon>Spermatophyta</taxon>
        <taxon>Magnoliopsida</taxon>
        <taxon>eudicotyledons</taxon>
        <taxon>Gunneridae</taxon>
        <taxon>Pentapetalae</taxon>
        <taxon>Caryophyllales</taxon>
        <taxon>Caryophyllaceae</taxon>
        <taxon>Caryophylleae</taxon>
        <taxon>Saponaria</taxon>
    </lineage>
</organism>
<feature type="chain" id="PRO_5043340393" evidence="5">
    <location>
        <begin position="28"/>
        <end position="354"/>
    </location>
</feature>
<dbReference type="EMBL" id="JBDFQZ010000001">
    <property type="protein sequence ID" value="KAK9755360.1"/>
    <property type="molecule type" value="Genomic_DNA"/>
</dbReference>
<name>A0AAW1NFH6_SAPOF</name>
<keyword evidence="7" id="KW-1185">Reference proteome</keyword>
<evidence type="ECO:0000256" key="3">
    <source>
        <dbReference type="ARBA" id="ARBA00022963"/>
    </source>
</evidence>
<dbReference type="Proteomes" id="UP001443914">
    <property type="component" value="Unassembled WGS sequence"/>
</dbReference>
<dbReference type="AlphaFoldDB" id="A0AAW1NFH6"/>
<dbReference type="SUPFAM" id="SSF52266">
    <property type="entry name" value="SGNH hydrolase"/>
    <property type="match status" value="1"/>
</dbReference>
<comment type="similarity">
    <text evidence="1">Belongs to the 'GDSL' lipolytic enzyme family.</text>
</comment>
<dbReference type="GO" id="GO:0016042">
    <property type="term" value="P:lipid catabolic process"/>
    <property type="evidence" value="ECO:0007669"/>
    <property type="project" value="UniProtKB-KW"/>
</dbReference>
<keyword evidence="5" id="KW-0732">Signal</keyword>
<evidence type="ECO:0000313" key="7">
    <source>
        <dbReference type="Proteomes" id="UP001443914"/>
    </source>
</evidence>
<evidence type="ECO:0000313" key="6">
    <source>
        <dbReference type="EMBL" id="KAK9755360.1"/>
    </source>
</evidence>
<evidence type="ECO:0000256" key="5">
    <source>
        <dbReference type="SAM" id="SignalP"/>
    </source>
</evidence>